<reference evidence="11 12" key="1">
    <citation type="journal article" date="2022" name="Hortic Res">
        <title>The genome of Dioscorea zingiberensis sheds light on the biosynthesis, origin and evolution of the medicinally important diosgenin saponins.</title>
        <authorList>
            <person name="Li Y."/>
            <person name="Tan C."/>
            <person name="Li Z."/>
            <person name="Guo J."/>
            <person name="Li S."/>
            <person name="Chen X."/>
            <person name="Wang C."/>
            <person name="Dai X."/>
            <person name="Yang H."/>
            <person name="Song W."/>
            <person name="Hou L."/>
            <person name="Xu J."/>
            <person name="Tong Z."/>
            <person name="Xu A."/>
            <person name="Yuan X."/>
            <person name="Wang W."/>
            <person name="Yang Q."/>
            <person name="Chen L."/>
            <person name="Sun Z."/>
            <person name="Wang K."/>
            <person name="Pan B."/>
            <person name="Chen J."/>
            <person name="Bao Y."/>
            <person name="Liu F."/>
            <person name="Qi X."/>
            <person name="Gang D.R."/>
            <person name="Wen J."/>
            <person name="Li J."/>
        </authorList>
    </citation>
    <scope>NUCLEOTIDE SEQUENCE [LARGE SCALE GENOMIC DNA]</scope>
    <source>
        <strain evidence="11">Dzin_1.0</strain>
    </source>
</reference>
<evidence type="ECO:0000313" key="11">
    <source>
        <dbReference type="EMBL" id="KAJ0960400.1"/>
    </source>
</evidence>
<feature type="domain" description="E2F/DP family winged-helix DNA-binding" evidence="10">
    <location>
        <begin position="169"/>
        <end position="254"/>
    </location>
</feature>
<dbReference type="Proteomes" id="UP001085076">
    <property type="component" value="Unassembled WGS sequence"/>
</dbReference>
<keyword evidence="7 9" id="KW-0539">Nucleus</keyword>
<keyword evidence="5 9" id="KW-0238">DNA-binding</keyword>
<dbReference type="InterPro" id="IPR015633">
    <property type="entry name" value="E2F"/>
</dbReference>
<evidence type="ECO:0000313" key="12">
    <source>
        <dbReference type="Proteomes" id="UP001085076"/>
    </source>
</evidence>
<sequence>MSSLPSPSDHAAIRHQAYDRKQKSLGLLCSNFVKLYDREGVDTVGLDDAAKQLGVERRRIYDIVNVLESVGILAKVGKNRYSWIGFAGIPDTLQELKGEALREMLGSAVDHASLEPEDLDDKGDEKPKVSQEFLGYKSLENSEGNNASLIPSYCIASTLVNAKPVLENKKEKSLGQLTQNFVKLFLISKADTISLDEAAKMLLGDGQDSSQTKMNNNAAKVRRLYDIANVLSSVNLIEKTQQPESKKPAFRWLGFQKPDNEMKVTVPEGEGRLKRVFGTDITNTGFKRNRILSLEEKKHGELQVTDENLQERNPLKRKGSQSINEYNFGPFVPVKVAKESSLAENRIRVVENLENLASSLRPQYKNPDLNKLFVHYSQAWESWHNKSTEINQSDSFPVFPGE</sequence>
<evidence type="ECO:0000259" key="10">
    <source>
        <dbReference type="SMART" id="SM01372"/>
    </source>
</evidence>
<evidence type="ECO:0000256" key="7">
    <source>
        <dbReference type="ARBA" id="ARBA00023242"/>
    </source>
</evidence>
<evidence type="ECO:0000256" key="4">
    <source>
        <dbReference type="ARBA" id="ARBA00023015"/>
    </source>
</evidence>
<evidence type="ECO:0000256" key="5">
    <source>
        <dbReference type="ARBA" id="ARBA00023125"/>
    </source>
</evidence>
<dbReference type="EMBL" id="JAGGNH010000083">
    <property type="protein sequence ID" value="KAJ0960400.1"/>
    <property type="molecule type" value="Genomic_DNA"/>
</dbReference>
<evidence type="ECO:0000256" key="1">
    <source>
        <dbReference type="ARBA" id="ARBA00004123"/>
    </source>
</evidence>
<dbReference type="OrthoDB" id="5318at2759"/>
<keyword evidence="6 9" id="KW-0804">Transcription</keyword>
<dbReference type="FunFam" id="1.10.10.10:FF:000295">
    <property type="entry name" value="E2F transcription factor-like E2FE"/>
    <property type="match status" value="1"/>
</dbReference>
<comment type="similarity">
    <text evidence="2 9">Belongs to the E2F/DP family.</text>
</comment>
<feature type="domain" description="E2F/DP family winged-helix DNA-binding" evidence="10">
    <location>
        <begin position="20"/>
        <end position="85"/>
    </location>
</feature>
<dbReference type="InterPro" id="IPR036388">
    <property type="entry name" value="WH-like_DNA-bd_sf"/>
</dbReference>
<keyword evidence="3" id="KW-0678">Repressor</keyword>
<organism evidence="11 12">
    <name type="scientific">Dioscorea zingiberensis</name>
    <dbReference type="NCBI Taxonomy" id="325984"/>
    <lineage>
        <taxon>Eukaryota</taxon>
        <taxon>Viridiplantae</taxon>
        <taxon>Streptophyta</taxon>
        <taxon>Embryophyta</taxon>
        <taxon>Tracheophyta</taxon>
        <taxon>Spermatophyta</taxon>
        <taxon>Magnoliopsida</taxon>
        <taxon>Liliopsida</taxon>
        <taxon>Dioscoreales</taxon>
        <taxon>Dioscoreaceae</taxon>
        <taxon>Dioscorea</taxon>
    </lineage>
</organism>
<dbReference type="InterPro" id="IPR036390">
    <property type="entry name" value="WH_DNA-bd_sf"/>
</dbReference>
<proteinExistence type="inferred from homology"/>
<name>A0A9D5BTN4_9LILI</name>
<evidence type="ECO:0000256" key="9">
    <source>
        <dbReference type="RuleBase" id="RU003796"/>
    </source>
</evidence>
<keyword evidence="4 9" id="KW-0805">Transcription regulation</keyword>
<dbReference type="AlphaFoldDB" id="A0A9D5BTN4"/>
<protein>
    <recommendedName>
        <fullName evidence="10">E2F/DP family winged-helix DNA-binding domain-containing protein</fullName>
    </recommendedName>
</protein>
<dbReference type="GO" id="GO:0000978">
    <property type="term" value="F:RNA polymerase II cis-regulatory region sequence-specific DNA binding"/>
    <property type="evidence" value="ECO:0007669"/>
    <property type="project" value="InterPro"/>
</dbReference>
<evidence type="ECO:0000256" key="2">
    <source>
        <dbReference type="ARBA" id="ARBA00010940"/>
    </source>
</evidence>
<keyword evidence="8" id="KW-0131">Cell cycle</keyword>
<dbReference type="Pfam" id="PF02319">
    <property type="entry name" value="WHD_E2F_TDP"/>
    <property type="match status" value="2"/>
</dbReference>
<evidence type="ECO:0000256" key="6">
    <source>
        <dbReference type="ARBA" id="ARBA00023163"/>
    </source>
</evidence>
<dbReference type="PANTHER" id="PTHR12081">
    <property type="entry name" value="TRANSCRIPTION FACTOR E2F"/>
    <property type="match status" value="1"/>
</dbReference>
<keyword evidence="12" id="KW-1185">Reference proteome</keyword>
<dbReference type="InterPro" id="IPR003316">
    <property type="entry name" value="E2F_WHTH_DNA-bd_dom"/>
</dbReference>
<dbReference type="GO" id="GO:0090575">
    <property type="term" value="C:RNA polymerase II transcription regulator complex"/>
    <property type="evidence" value="ECO:0007669"/>
    <property type="project" value="TreeGrafter"/>
</dbReference>
<dbReference type="Gene3D" id="1.10.10.10">
    <property type="entry name" value="Winged helix-like DNA-binding domain superfamily/Winged helix DNA-binding domain"/>
    <property type="match status" value="2"/>
</dbReference>
<dbReference type="SMART" id="SM01372">
    <property type="entry name" value="E2F_TDP"/>
    <property type="match status" value="2"/>
</dbReference>
<comment type="caution">
    <text evidence="11">The sequence shown here is derived from an EMBL/GenBank/DDBJ whole genome shotgun (WGS) entry which is preliminary data.</text>
</comment>
<comment type="subcellular location">
    <subcellularLocation>
        <location evidence="1 9">Nucleus</location>
    </subcellularLocation>
</comment>
<gene>
    <name evidence="11" type="ORF">J5N97_001762</name>
</gene>
<dbReference type="PANTHER" id="PTHR12081:SF7">
    <property type="entry name" value="TRANSCRIPTION FACTOR EFL-3"/>
    <property type="match status" value="1"/>
</dbReference>
<dbReference type="SUPFAM" id="SSF46785">
    <property type="entry name" value="Winged helix' DNA-binding domain"/>
    <property type="match status" value="2"/>
</dbReference>
<dbReference type="GO" id="GO:0000981">
    <property type="term" value="F:DNA-binding transcription factor activity, RNA polymerase II-specific"/>
    <property type="evidence" value="ECO:0007669"/>
    <property type="project" value="TreeGrafter"/>
</dbReference>
<evidence type="ECO:0000256" key="3">
    <source>
        <dbReference type="ARBA" id="ARBA00022491"/>
    </source>
</evidence>
<dbReference type="FunFam" id="1.10.10.10:FF:000073">
    <property type="entry name" value="E2F transcription factor 8"/>
    <property type="match status" value="1"/>
</dbReference>
<accession>A0A9D5BTN4</accession>
<evidence type="ECO:0000256" key="8">
    <source>
        <dbReference type="ARBA" id="ARBA00023306"/>
    </source>
</evidence>